<dbReference type="InterPro" id="IPR025333">
    <property type="entry name" value="DUF4239"/>
</dbReference>
<dbReference type="Proteomes" id="UP000295645">
    <property type="component" value="Unassembled WGS sequence"/>
</dbReference>
<evidence type="ECO:0000256" key="1">
    <source>
        <dbReference type="SAM" id="Phobius"/>
    </source>
</evidence>
<reference evidence="2 3" key="1">
    <citation type="submission" date="2019-03" db="EMBL/GenBank/DDBJ databases">
        <title>Above-ground endophytic microbial communities from plants in different locations in the United States.</title>
        <authorList>
            <person name="Frank C."/>
        </authorList>
    </citation>
    <scope>NUCLEOTIDE SEQUENCE [LARGE SCALE GENOMIC DNA]</scope>
    <source>
        <strain evidence="2 3">LP_13_YM</strain>
    </source>
</reference>
<feature type="transmembrane region" description="Helical" evidence="1">
    <location>
        <begin position="190"/>
        <end position="209"/>
    </location>
</feature>
<organism evidence="2 3">
    <name type="scientific">Luteibacter rhizovicinus</name>
    <dbReference type="NCBI Taxonomy" id="242606"/>
    <lineage>
        <taxon>Bacteria</taxon>
        <taxon>Pseudomonadati</taxon>
        <taxon>Pseudomonadota</taxon>
        <taxon>Gammaproteobacteria</taxon>
        <taxon>Lysobacterales</taxon>
        <taxon>Rhodanobacteraceae</taxon>
        <taxon>Luteibacter</taxon>
    </lineage>
</organism>
<keyword evidence="1" id="KW-0472">Membrane</keyword>
<dbReference type="EMBL" id="SMCS01000002">
    <property type="protein sequence ID" value="TCV95877.1"/>
    <property type="molecule type" value="Genomic_DNA"/>
</dbReference>
<dbReference type="RefSeq" id="WP_132142107.1">
    <property type="nucleotide sequence ID" value="NZ_SMCS01000002.1"/>
</dbReference>
<comment type="caution">
    <text evidence="2">The sequence shown here is derived from an EMBL/GenBank/DDBJ whole genome shotgun (WGS) entry which is preliminary data.</text>
</comment>
<proteinExistence type="predicted"/>
<dbReference type="OrthoDB" id="116415at2"/>
<accession>A0A4R3YSJ5</accession>
<keyword evidence="1" id="KW-0812">Transmembrane</keyword>
<feature type="transmembrane region" description="Helical" evidence="1">
    <location>
        <begin position="215"/>
        <end position="235"/>
    </location>
</feature>
<keyword evidence="1" id="KW-1133">Transmembrane helix</keyword>
<evidence type="ECO:0000313" key="2">
    <source>
        <dbReference type="EMBL" id="TCV95877.1"/>
    </source>
</evidence>
<dbReference type="AlphaFoldDB" id="A0A4R3YSJ5"/>
<feature type="transmembrane region" description="Helical" evidence="1">
    <location>
        <begin position="51"/>
        <end position="72"/>
    </location>
</feature>
<evidence type="ECO:0000313" key="3">
    <source>
        <dbReference type="Proteomes" id="UP000295645"/>
    </source>
</evidence>
<gene>
    <name evidence="2" type="ORF">EC912_102222</name>
</gene>
<sequence length="260" mass="28036">MPGSDGADIDWALWLFGLVVLAALVAARELGLLARSRLRGADATEPASDGFTLTTVLGLLALLVSFTFSMSLNRYDARRELVVAEGNAIGTTWLRTQLLDADTREALNPLLRTYADERVVYGSAPTDEAEAASYARTSALQTRIWSTMTGGLEPVRGTALAASVISTVNETFDLAASRKAARAAHVPRRVLVLVLLLLYAVVVATLVGWEKGRMRWSTTMLFVLLTLAGMLIIDLDQPTRGAVRVSQQAVIDARAAMTDM</sequence>
<protein>
    <recommendedName>
        <fullName evidence="4">DUF4239 domain-containing protein</fullName>
    </recommendedName>
</protein>
<dbReference type="Pfam" id="PF14023">
    <property type="entry name" value="Bestrophin-like"/>
    <property type="match status" value="1"/>
</dbReference>
<name>A0A4R3YSJ5_9GAMM</name>
<evidence type="ECO:0008006" key="4">
    <source>
        <dbReference type="Google" id="ProtNLM"/>
    </source>
</evidence>
<keyword evidence="3" id="KW-1185">Reference proteome</keyword>